<name>A0A562QDZ6_9PSED</name>
<dbReference type="InterPro" id="IPR018062">
    <property type="entry name" value="HTH_AraC-typ_CS"/>
</dbReference>
<organism evidence="8 9">
    <name type="scientific">Pseudomonas duriflava</name>
    <dbReference type="NCBI Taxonomy" id="459528"/>
    <lineage>
        <taxon>Bacteria</taxon>
        <taxon>Pseudomonadati</taxon>
        <taxon>Pseudomonadota</taxon>
        <taxon>Gammaproteobacteria</taxon>
        <taxon>Pseudomonadales</taxon>
        <taxon>Pseudomonadaceae</taxon>
        <taxon>Pseudomonas</taxon>
    </lineage>
</organism>
<dbReference type="SMART" id="SM00342">
    <property type="entry name" value="HTH_ARAC"/>
    <property type="match status" value="1"/>
</dbReference>
<evidence type="ECO:0000256" key="5">
    <source>
        <dbReference type="ARBA" id="ARBA00023163"/>
    </source>
</evidence>
<dbReference type="InterPro" id="IPR020449">
    <property type="entry name" value="Tscrpt_reg_AraC-type_HTH"/>
</dbReference>
<comment type="subcellular location">
    <subcellularLocation>
        <location evidence="1">Cytoplasm</location>
    </subcellularLocation>
</comment>
<dbReference type="PROSITE" id="PS00041">
    <property type="entry name" value="HTH_ARAC_FAMILY_1"/>
    <property type="match status" value="1"/>
</dbReference>
<dbReference type="RefSeq" id="WP_145140912.1">
    <property type="nucleotide sequence ID" value="NZ_VLKY01000005.1"/>
</dbReference>
<dbReference type="GO" id="GO:0005737">
    <property type="term" value="C:cytoplasm"/>
    <property type="evidence" value="ECO:0007669"/>
    <property type="project" value="UniProtKB-SubCell"/>
</dbReference>
<dbReference type="InterPro" id="IPR009057">
    <property type="entry name" value="Homeodomain-like_sf"/>
</dbReference>
<keyword evidence="2" id="KW-0805">Transcription regulation</keyword>
<evidence type="ECO:0000259" key="7">
    <source>
        <dbReference type="PROSITE" id="PS01124"/>
    </source>
</evidence>
<evidence type="ECO:0000256" key="1">
    <source>
        <dbReference type="ARBA" id="ARBA00004496"/>
    </source>
</evidence>
<dbReference type="PANTHER" id="PTHR46796:SF6">
    <property type="entry name" value="ARAC SUBFAMILY"/>
    <property type="match status" value="1"/>
</dbReference>
<dbReference type="Pfam" id="PF14525">
    <property type="entry name" value="AraC_binding_2"/>
    <property type="match status" value="1"/>
</dbReference>
<evidence type="ECO:0000256" key="6">
    <source>
        <dbReference type="ARBA" id="ARBA00037345"/>
    </source>
</evidence>
<keyword evidence="3" id="KW-0238">DNA-binding</keyword>
<dbReference type="InterPro" id="IPR035418">
    <property type="entry name" value="AraC-bd_2"/>
</dbReference>
<gene>
    <name evidence="8" type="ORF">IQ22_01868</name>
</gene>
<comment type="caution">
    <text evidence="8">The sequence shown here is derived from an EMBL/GenBank/DDBJ whole genome shotgun (WGS) entry which is preliminary data.</text>
</comment>
<dbReference type="PROSITE" id="PS01124">
    <property type="entry name" value="HTH_ARAC_FAMILY_2"/>
    <property type="match status" value="1"/>
</dbReference>
<dbReference type="PANTHER" id="PTHR46796">
    <property type="entry name" value="HTH-TYPE TRANSCRIPTIONAL ACTIVATOR RHAS-RELATED"/>
    <property type="match status" value="1"/>
</dbReference>
<evidence type="ECO:0000313" key="8">
    <source>
        <dbReference type="EMBL" id="TWI54961.1"/>
    </source>
</evidence>
<dbReference type="GO" id="GO:0009893">
    <property type="term" value="P:positive regulation of metabolic process"/>
    <property type="evidence" value="ECO:0007669"/>
    <property type="project" value="UniProtKB-ARBA"/>
</dbReference>
<accession>A0A562QDZ6</accession>
<reference evidence="8 9" key="1">
    <citation type="journal article" date="2015" name="Stand. Genomic Sci.">
        <title>Genomic Encyclopedia of Bacterial and Archaeal Type Strains, Phase III: the genomes of soil and plant-associated and newly described type strains.</title>
        <authorList>
            <person name="Whitman W.B."/>
            <person name="Woyke T."/>
            <person name="Klenk H.P."/>
            <person name="Zhou Y."/>
            <person name="Lilburn T.G."/>
            <person name="Beck B.J."/>
            <person name="De Vos P."/>
            <person name="Vandamme P."/>
            <person name="Eisen J.A."/>
            <person name="Garrity G."/>
            <person name="Hugenholtz P."/>
            <person name="Kyrpides N.C."/>
        </authorList>
    </citation>
    <scope>NUCLEOTIDE SEQUENCE [LARGE SCALE GENOMIC DNA]</scope>
    <source>
        <strain evidence="8 9">CGMCC 1.6858</strain>
    </source>
</reference>
<keyword evidence="4" id="KW-0010">Activator</keyword>
<protein>
    <submittedName>
        <fullName evidence="8">AraC family transcriptional regulator</fullName>
    </submittedName>
</protein>
<dbReference type="EMBL" id="VLKY01000005">
    <property type="protein sequence ID" value="TWI54961.1"/>
    <property type="molecule type" value="Genomic_DNA"/>
</dbReference>
<proteinExistence type="predicted"/>
<evidence type="ECO:0000256" key="2">
    <source>
        <dbReference type="ARBA" id="ARBA00023015"/>
    </source>
</evidence>
<feature type="domain" description="HTH araC/xylS-type" evidence="7">
    <location>
        <begin position="213"/>
        <end position="314"/>
    </location>
</feature>
<comment type="function">
    <text evidence="6">Regulatory protein of the TOL plasmid xyl operons. XylS activates the xylXYZLTEGFJQKIH operon required for the degradation of toluene, m-xylene and p-xylene.</text>
</comment>
<evidence type="ECO:0000256" key="4">
    <source>
        <dbReference type="ARBA" id="ARBA00023159"/>
    </source>
</evidence>
<dbReference type="SUPFAM" id="SSF46689">
    <property type="entry name" value="Homeodomain-like"/>
    <property type="match status" value="1"/>
</dbReference>
<dbReference type="GO" id="GO:0003700">
    <property type="term" value="F:DNA-binding transcription factor activity"/>
    <property type="evidence" value="ECO:0007669"/>
    <property type="project" value="InterPro"/>
</dbReference>
<keyword evidence="5" id="KW-0804">Transcription</keyword>
<dbReference type="InterPro" id="IPR050204">
    <property type="entry name" value="AraC_XylS_family_regulators"/>
</dbReference>
<dbReference type="Proteomes" id="UP000316905">
    <property type="component" value="Unassembled WGS sequence"/>
</dbReference>
<sequence>MPIVSRISTRNVPPHQRLDLWEAYNAQALVGLKCSSFAEEGLDAAQDNLDLTTLRLADIRGNPHVIERPPPLIRATPKEAVFVSLILKSDAFFYQGAECFTLKPGELVLYTTDTPYLFGFTGNMRQLLFDVPLDRFQDQAQVLKRKPIRIGPEQTTQRVLLNELRAQALALLNMQDTSPARVPCEAALNVILNLLATQTGQPYASALAARYRLQAFTFIEEHLPDPELTATQVAKAVGLSTRHLSRLFAEEHQSVAHFILKRRLERTKAALSDPALQRQSVSEIAYRHGFSSQAHFSRVFRAAFGVSPSDVRAQAASVPDKQ</sequence>
<dbReference type="InterPro" id="IPR018060">
    <property type="entry name" value="HTH_AraC"/>
</dbReference>
<evidence type="ECO:0000256" key="3">
    <source>
        <dbReference type="ARBA" id="ARBA00023125"/>
    </source>
</evidence>
<dbReference type="PRINTS" id="PR00032">
    <property type="entry name" value="HTHARAC"/>
</dbReference>
<dbReference type="GO" id="GO:0043565">
    <property type="term" value="F:sequence-specific DNA binding"/>
    <property type="evidence" value="ECO:0007669"/>
    <property type="project" value="InterPro"/>
</dbReference>
<evidence type="ECO:0000313" key="9">
    <source>
        <dbReference type="Proteomes" id="UP000316905"/>
    </source>
</evidence>
<dbReference type="Pfam" id="PF12833">
    <property type="entry name" value="HTH_18"/>
    <property type="match status" value="1"/>
</dbReference>
<dbReference type="OrthoDB" id="9816461at2"/>
<keyword evidence="9" id="KW-1185">Reference proteome</keyword>
<dbReference type="AlphaFoldDB" id="A0A562QDZ6"/>
<dbReference type="Gene3D" id="1.10.10.60">
    <property type="entry name" value="Homeodomain-like"/>
    <property type="match status" value="1"/>
</dbReference>